<evidence type="ECO:0000256" key="1">
    <source>
        <dbReference type="ARBA" id="ARBA00022801"/>
    </source>
</evidence>
<dbReference type="InterPro" id="IPR038718">
    <property type="entry name" value="SNF2-like_sf"/>
</dbReference>
<evidence type="ECO:0000259" key="3">
    <source>
        <dbReference type="PROSITE" id="PS51192"/>
    </source>
</evidence>
<dbReference type="GO" id="GO:0005524">
    <property type="term" value="F:ATP binding"/>
    <property type="evidence" value="ECO:0007669"/>
    <property type="project" value="InterPro"/>
</dbReference>
<dbReference type="Gene3D" id="3.40.50.300">
    <property type="entry name" value="P-loop containing nucleotide triphosphate hydrolases"/>
    <property type="match status" value="1"/>
</dbReference>
<dbReference type="Proteomes" id="UP000031866">
    <property type="component" value="Chromosome"/>
</dbReference>
<dbReference type="InterPro" id="IPR014001">
    <property type="entry name" value="Helicase_ATP-bd"/>
</dbReference>
<dbReference type="AlphaFoldDB" id="A0A0B5QQU6"/>
<protein>
    <recommendedName>
        <fullName evidence="7">RNA polymerase-associated protein RapA</fullName>
    </recommendedName>
</protein>
<dbReference type="KEGG" id="cbei:LF65_02670"/>
<dbReference type="PROSITE" id="PS51194">
    <property type="entry name" value="HELICASE_CTER"/>
    <property type="match status" value="1"/>
</dbReference>
<dbReference type="InterPro" id="IPR000330">
    <property type="entry name" value="SNF2_N"/>
</dbReference>
<name>A0A0B5QQU6_CLOBE</name>
<dbReference type="GO" id="GO:0016787">
    <property type="term" value="F:hydrolase activity"/>
    <property type="evidence" value="ECO:0007669"/>
    <property type="project" value="UniProtKB-KW"/>
</dbReference>
<dbReference type="STRING" id="1520.LF65_02670"/>
<dbReference type="Gene3D" id="3.40.50.10810">
    <property type="entry name" value="Tandem AAA-ATPase domain"/>
    <property type="match status" value="1"/>
</dbReference>
<keyword evidence="2" id="KW-0175">Coiled coil</keyword>
<dbReference type="InterPro" id="IPR027417">
    <property type="entry name" value="P-loop_NTPase"/>
</dbReference>
<accession>A0A0B5QQU6</accession>
<dbReference type="SMART" id="SM00487">
    <property type="entry name" value="DEXDc"/>
    <property type="match status" value="1"/>
</dbReference>
<dbReference type="InterPro" id="IPR049730">
    <property type="entry name" value="SNF2/RAD54-like_C"/>
</dbReference>
<feature type="domain" description="Helicase ATP-binding" evidence="3">
    <location>
        <begin position="180"/>
        <end position="325"/>
    </location>
</feature>
<dbReference type="CDD" id="cd18793">
    <property type="entry name" value="SF2_C_SNF"/>
    <property type="match status" value="1"/>
</dbReference>
<feature type="coiled-coil region" evidence="2">
    <location>
        <begin position="824"/>
        <end position="851"/>
    </location>
</feature>
<sequence>MLKKGMFVRCATDDEKFSRDFAIGKVKSINEFSELVYVEFFDICGVSVFYPKPENKEYYINKISHLKIRIGAIVIYEKEKYVVKAYKKNKEDGMFYYYIQSNRDDIEYVPESVLETSYNEGYVWPLEQLRNYEFQNPMWFFGRSVVSKTMHIINNSLYGFSEIAGCKIYLKTHQLRTVIRCLQDGVCRNMIADEVGMGKTIEASAVLKVFLKDHHKCSILIIVPDALVEQWRTELAYKFKILEGNDINDNNICLVGMSEIEKHIYEKHYDFVIADEVHKYLEDLYMYKYLLELSKKTDNILMLSATPVQRRKDEYKKLLQLIQPTKYENMSDETFVELLDLQGDVVRKVHTTLENLDSYLDEIEERENKHTEDTADSFDDVTDCLQKIQKLIKDETFKKMCEAIDYEADDFGIKAIQSALSYVCENYQFEKAIIRNRRNTEDDYNERQLVDISYDLQTNFNNTEYNVYTSLAEWIEQNNLDYKSYLSKFKRLVSAFFSSSAAFLYELKRINLENIPSDLYELSKKWVEEEQRNLNKLNEYMEDPTDYASRMNNTLDYIDQEAYGKKVLVFTSFDETFLIYKQAFENYFGKEHCAFFSKYMDTDERELSAYRFETDNEYWILLSDESGGEGRNFQNADIVVHIDIPWSANDLEQRIGRLDRIGRNKNKPVISAACYARLSLEEDLFKFWNEGIGLFTKSQSGLEIIMNDMDEKIIKAVCSDFKYGLIGIIDEVIKELDELKHIITRERYFDVAEYKYQSINRIMDNTREMYVLNEKQLFADSMMRWSALSGFHGTGTGESIISFDASSFSLKSAYNSLFIPPDIKLMISDRINQLQNKVRSMNNENLRHADTNYVQGTFDRQLGLENDYIHFFAPGDDIFDSIVNNAVGSYKGTCAAFASKTEIDWTGFVFTWGVYPDETILLENELSTHVIDKYRGFMPIEQFQCAVGLREDDRNSNEEVLKIFNYLMNSENVNRNKFQHLGSRSGLNSNMELFLNMYPKERWKQIVDYGYKKAYENIKNQISDKLRKQLSLLKNELLKNAGARKASYEFYRQDVEIENAKLNDLIFKCFSKPIILLDSVCYARLIDNE</sequence>
<dbReference type="OrthoDB" id="9760715at2"/>
<feature type="domain" description="Helicase C-terminal" evidence="4">
    <location>
        <begin position="550"/>
        <end position="710"/>
    </location>
</feature>
<reference evidence="6" key="1">
    <citation type="submission" date="2014-12" db="EMBL/GenBank/DDBJ databases">
        <title>Genome sequence of Clostridium beijerinckii strain 59B.</title>
        <authorList>
            <person name="Little G.T."/>
            <person name="Minton N.P."/>
        </authorList>
    </citation>
    <scope>NUCLEOTIDE SEQUENCE [LARGE SCALE GENOMIC DNA]</scope>
    <source>
        <strain evidence="6">59B</strain>
    </source>
</reference>
<evidence type="ECO:0000259" key="4">
    <source>
        <dbReference type="PROSITE" id="PS51194"/>
    </source>
</evidence>
<gene>
    <name evidence="5" type="ORF">LF65_02670</name>
</gene>
<dbReference type="PROSITE" id="PS51192">
    <property type="entry name" value="HELICASE_ATP_BIND_1"/>
    <property type="match status" value="1"/>
</dbReference>
<evidence type="ECO:0000313" key="5">
    <source>
        <dbReference type="EMBL" id="AJG99243.1"/>
    </source>
</evidence>
<proteinExistence type="predicted"/>
<dbReference type="RefSeq" id="WP_041896606.1">
    <property type="nucleotide sequence ID" value="NZ_CP010086.2"/>
</dbReference>
<dbReference type="SMART" id="SM00490">
    <property type="entry name" value="HELICc"/>
    <property type="match status" value="1"/>
</dbReference>
<dbReference type="PANTHER" id="PTHR45766:SF6">
    <property type="entry name" value="SWI_SNF-RELATED MATRIX-ASSOCIATED ACTIN-DEPENDENT REGULATOR OF CHROMATIN SUBFAMILY A-LIKE PROTEIN 1"/>
    <property type="match status" value="1"/>
</dbReference>
<evidence type="ECO:0008006" key="7">
    <source>
        <dbReference type="Google" id="ProtNLM"/>
    </source>
</evidence>
<evidence type="ECO:0000313" key="6">
    <source>
        <dbReference type="Proteomes" id="UP000031866"/>
    </source>
</evidence>
<dbReference type="EMBL" id="CP010086">
    <property type="protein sequence ID" value="AJG99243.1"/>
    <property type="molecule type" value="Genomic_DNA"/>
</dbReference>
<dbReference type="SUPFAM" id="SSF52540">
    <property type="entry name" value="P-loop containing nucleoside triphosphate hydrolases"/>
    <property type="match status" value="2"/>
</dbReference>
<organism evidence="5 6">
    <name type="scientific">Clostridium beijerinckii</name>
    <name type="common">Clostridium MP</name>
    <dbReference type="NCBI Taxonomy" id="1520"/>
    <lineage>
        <taxon>Bacteria</taxon>
        <taxon>Bacillati</taxon>
        <taxon>Bacillota</taxon>
        <taxon>Clostridia</taxon>
        <taxon>Eubacteriales</taxon>
        <taxon>Clostridiaceae</taxon>
        <taxon>Clostridium</taxon>
    </lineage>
</organism>
<dbReference type="Pfam" id="PF00176">
    <property type="entry name" value="SNF2-rel_dom"/>
    <property type="match status" value="1"/>
</dbReference>
<dbReference type="InterPro" id="IPR001650">
    <property type="entry name" value="Helicase_C-like"/>
</dbReference>
<keyword evidence="1" id="KW-0378">Hydrolase</keyword>
<evidence type="ECO:0000256" key="2">
    <source>
        <dbReference type="SAM" id="Coils"/>
    </source>
</evidence>
<dbReference type="PANTHER" id="PTHR45766">
    <property type="entry name" value="DNA ANNEALING HELICASE AND ENDONUCLEASE ZRANB3 FAMILY MEMBER"/>
    <property type="match status" value="1"/>
</dbReference>
<dbReference type="Pfam" id="PF00271">
    <property type="entry name" value="Helicase_C"/>
    <property type="match status" value="1"/>
</dbReference>